<dbReference type="HOGENOM" id="CLU_1592227_0_0_6"/>
<dbReference type="KEGG" id="gni:GNIT_2255"/>
<dbReference type="OrthoDB" id="6387239at2"/>
<name>G4QKQ3_GLANF</name>
<evidence type="ECO:0000313" key="2">
    <source>
        <dbReference type="Proteomes" id="UP000009282"/>
    </source>
</evidence>
<gene>
    <name evidence="1" type="ordered locus">GNIT_2255</name>
</gene>
<dbReference type="STRING" id="1085623.GNIT_2255"/>
<dbReference type="RefSeq" id="WP_014109229.1">
    <property type="nucleotide sequence ID" value="NC_016041.1"/>
</dbReference>
<keyword evidence="2" id="KW-1185">Reference proteome</keyword>
<protein>
    <submittedName>
        <fullName evidence="1">Uncharacterized protein</fullName>
    </submittedName>
</protein>
<dbReference type="Proteomes" id="UP000009282">
    <property type="component" value="Chromosome"/>
</dbReference>
<dbReference type="AlphaFoldDB" id="G4QKQ3"/>
<reference evidence="1 2" key="1">
    <citation type="journal article" date="2011" name="J. Bacteriol.">
        <title>Complete genome sequence of seawater bacterium Glaciecola nitratireducens FR1064T.</title>
        <authorList>
            <person name="Bian F."/>
            <person name="Qin Q.L."/>
            <person name="Xie B.B."/>
            <person name="Shu Y.L."/>
            <person name="Zhang X.Y."/>
            <person name="Yu Y."/>
            <person name="Chen B."/>
            <person name="Chen X.L."/>
            <person name="Zhou B.C."/>
            <person name="Zhang Y.Z."/>
        </authorList>
    </citation>
    <scope>NUCLEOTIDE SEQUENCE [LARGE SCALE GENOMIC DNA]</scope>
    <source>
        <strain evidence="2">JCM 12485 / KCTC 12276 / FR1064</strain>
    </source>
</reference>
<accession>G4QKQ3</accession>
<dbReference type="EMBL" id="CP003060">
    <property type="protein sequence ID" value="AEP30356.1"/>
    <property type="molecule type" value="Genomic_DNA"/>
</dbReference>
<sequence length="167" mass="18259">MLNKIAVYCIGTLALIFSAAGYTITPTFNIVQTIKFGTVLPATGSCLMHPETAELFAFQGEFICAISESAQNGIYTIIANPNKDIEIKVTPSLDDGAGIMFNPRVQLESDTERKYILNNNNFVIIDSGDSGIVNLFLGGELSISEIFAFDQTISFNFVDAIEWNEIN</sequence>
<organism evidence="1 2">
    <name type="scientific">Glaciecola nitratireducens (strain JCM 12485 / KCTC 12276 / FR1064)</name>
    <dbReference type="NCBI Taxonomy" id="1085623"/>
    <lineage>
        <taxon>Bacteria</taxon>
        <taxon>Pseudomonadati</taxon>
        <taxon>Pseudomonadota</taxon>
        <taxon>Gammaproteobacteria</taxon>
        <taxon>Alteromonadales</taxon>
        <taxon>Alteromonadaceae</taxon>
        <taxon>Brumicola</taxon>
    </lineage>
</organism>
<proteinExistence type="predicted"/>
<evidence type="ECO:0000313" key="1">
    <source>
        <dbReference type="EMBL" id="AEP30356.1"/>
    </source>
</evidence>